<dbReference type="EnsemblMetazoa" id="XM_016803487.2">
    <property type="protein sequence ID" value="XP_016658976.1"/>
    <property type="gene ID" value="LOC107883449"/>
</dbReference>
<accession>A0A8R2H8J9</accession>
<dbReference type="RefSeq" id="XP_016658976.1">
    <property type="nucleotide sequence ID" value="XM_016803487.1"/>
</dbReference>
<evidence type="ECO:0000313" key="3">
    <source>
        <dbReference type="Proteomes" id="UP000007819"/>
    </source>
</evidence>
<proteinExistence type="predicted"/>
<dbReference type="AlphaFoldDB" id="A0A8R2H8J9"/>
<dbReference type="GeneID" id="107883449"/>
<feature type="region of interest" description="Disordered" evidence="1">
    <location>
        <begin position="80"/>
        <end position="115"/>
    </location>
</feature>
<keyword evidence="3" id="KW-1185">Reference proteome</keyword>
<feature type="compositionally biased region" description="Polar residues" evidence="1">
    <location>
        <begin position="142"/>
        <end position="153"/>
    </location>
</feature>
<feature type="compositionally biased region" description="Low complexity" evidence="1">
    <location>
        <begin position="91"/>
        <end position="106"/>
    </location>
</feature>
<reference evidence="2" key="2">
    <citation type="submission" date="2022-06" db="UniProtKB">
        <authorList>
            <consortium name="EnsemblMetazoa"/>
        </authorList>
    </citation>
    <scope>IDENTIFICATION</scope>
</reference>
<dbReference type="KEGG" id="api:107883449"/>
<organism evidence="2 3">
    <name type="scientific">Acyrthosiphon pisum</name>
    <name type="common">Pea aphid</name>
    <dbReference type="NCBI Taxonomy" id="7029"/>
    <lineage>
        <taxon>Eukaryota</taxon>
        <taxon>Metazoa</taxon>
        <taxon>Ecdysozoa</taxon>
        <taxon>Arthropoda</taxon>
        <taxon>Hexapoda</taxon>
        <taxon>Insecta</taxon>
        <taxon>Pterygota</taxon>
        <taxon>Neoptera</taxon>
        <taxon>Paraneoptera</taxon>
        <taxon>Hemiptera</taxon>
        <taxon>Sternorrhyncha</taxon>
        <taxon>Aphidomorpha</taxon>
        <taxon>Aphidoidea</taxon>
        <taxon>Aphididae</taxon>
        <taxon>Macrosiphini</taxon>
        <taxon>Acyrthosiphon</taxon>
    </lineage>
</organism>
<name>A0A8R2H8J9_ACYPI</name>
<sequence length="205" mass="22707">MSDHQQPTPADPIQLVAELLEMRRRNQQTTRADPGIKAARIRNMPLNQLQRDPELWTAYIRGWEDKTADKHRSLLLTQSSAYQQPSPPTTPHNTTITTTNTTLTGPQPAPTASGLTAQERKIARIRLAQIAREEAKAKASEQRGSPITPQPLTTFRDDRAVDGHSPAGSATTGHATTSAHRPDTVYLGGRSYNNIKIYSRRLLES</sequence>
<feature type="compositionally biased region" description="Low complexity" evidence="1">
    <location>
        <begin position="167"/>
        <end position="179"/>
    </location>
</feature>
<reference evidence="3" key="1">
    <citation type="submission" date="2010-06" db="EMBL/GenBank/DDBJ databases">
        <authorList>
            <person name="Jiang H."/>
            <person name="Abraham K."/>
            <person name="Ali S."/>
            <person name="Alsbrooks S.L."/>
            <person name="Anim B.N."/>
            <person name="Anosike U.S."/>
            <person name="Attaway T."/>
            <person name="Bandaranaike D.P."/>
            <person name="Battles P.K."/>
            <person name="Bell S.N."/>
            <person name="Bell A.V."/>
            <person name="Beltran B."/>
            <person name="Bickham C."/>
            <person name="Bustamante Y."/>
            <person name="Caleb T."/>
            <person name="Canada A."/>
            <person name="Cardenas V."/>
            <person name="Carter K."/>
            <person name="Chacko J."/>
            <person name="Chandrabose M.N."/>
            <person name="Chavez D."/>
            <person name="Chavez A."/>
            <person name="Chen L."/>
            <person name="Chu H.-S."/>
            <person name="Claassen K.J."/>
            <person name="Cockrell R."/>
            <person name="Collins M."/>
            <person name="Cooper J.A."/>
            <person name="Cree A."/>
            <person name="Curry S.M."/>
            <person name="Da Y."/>
            <person name="Dao M.D."/>
            <person name="Das B."/>
            <person name="Davila M.-L."/>
            <person name="Davy-Carroll L."/>
            <person name="Denson S."/>
            <person name="Dinh H."/>
            <person name="Ebong V.E."/>
            <person name="Edwards J.R."/>
            <person name="Egan A."/>
            <person name="El-Daye J."/>
            <person name="Escobedo L."/>
            <person name="Fernandez S."/>
            <person name="Fernando P.R."/>
            <person name="Flagg N."/>
            <person name="Forbes L.D."/>
            <person name="Fowler R.G."/>
            <person name="Fu Q."/>
            <person name="Gabisi R.A."/>
            <person name="Ganer J."/>
            <person name="Garbino Pronczuk A."/>
            <person name="Garcia R.M."/>
            <person name="Garner T."/>
            <person name="Garrett T.E."/>
            <person name="Gonzalez D.A."/>
            <person name="Hamid H."/>
            <person name="Hawkins E.S."/>
            <person name="Hirani K."/>
            <person name="Hogues M.E."/>
            <person name="Hollins B."/>
            <person name="Hsiao C.-H."/>
            <person name="Jabil R."/>
            <person name="James M.L."/>
            <person name="Jhangiani S.N."/>
            <person name="Johnson B."/>
            <person name="Johnson Q."/>
            <person name="Joshi V."/>
            <person name="Kalu J.B."/>
            <person name="Kam C."/>
            <person name="Kashfia A."/>
            <person name="Keebler J."/>
            <person name="Kisamo H."/>
            <person name="Kovar C.L."/>
            <person name="Lago L.A."/>
            <person name="Lai C.-Y."/>
            <person name="Laidlaw J."/>
            <person name="Lara F."/>
            <person name="Le T.-K."/>
            <person name="Lee S.L."/>
            <person name="Legall F.H."/>
            <person name="Lemon S.J."/>
            <person name="Lewis L.R."/>
            <person name="Li B."/>
            <person name="Liu Y."/>
            <person name="Liu Y.-S."/>
            <person name="Lopez J."/>
            <person name="Lozado R.J."/>
            <person name="Lu J."/>
            <person name="Madu R.C."/>
            <person name="Maheshwari M."/>
            <person name="Maheshwari R."/>
            <person name="Malloy K."/>
            <person name="Martinez E."/>
            <person name="Mathew T."/>
            <person name="Mercado I.C."/>
            <person name="Mercado C."/>
            <person name="Meyer B."/>
            <person name="Montgomery K."/>
            <person name="Morgan M.B."/>
            <person name="Munidasa M."/>
            <person name="Nazareth L.V."/>
            <person name="Nelson J."/>
            <person name="Ng B.M."/>
            <person name="Nguyen N.B."/>
            <person name="Nguyen P.Q."/>
            <person name="Nguyen T."/>
            <person name="Obregon M."/>
            <person name="Okwuonu G.O."/>
            <person name="Onwere C.G."/>
            <person name="Orozco G."/>
            <person name="Parra A."/>
            <person name="Patel S."/>
            <person name="Patil S."/>
            <person name="Perez A."/>
            <person name="Perez Y."/>
            <person name="Pham C."/>
            <person name="Primus E.L."/>
            <person name="Pu L.-L."/>
            <person name="Puazo M."/>
            <person name="Qin X."/>
            <person name="Quiroz J.B."/>
            <person name="Reese J."/>
            <person name="Richards S."/>
            <person name="Rives C.M."/>
            <person name="Robberts R."/>
            <person name="Ruiz S.J."/>
            <person name="Ruiz M.J."/>
            <person name="Santibanez J."/>
            <person name="Schneider B.W."/>
            <person name="Sisson I."/>
            <person name="Smith M."/>
            <person name="Sodergren E."/>
            <person name="Song X.-Z."/>
            <person name="Song B.B."/>
            <person name="Summersgill H."/>
            <person name="Thelus R."/>
            <person name="Thornton R.D."/>
            <person name="Trejos Z.Y."/>
            <person name="Usmani K."/>
            <person name="Vattathil S."/>
            <person name="Villasana D."/>
            <person name="Walker D.L."/>
            <person name="Wang S."/>
            <person name="Wang K."/>
            <person name="White C.S."/>
            <person name="Williams A.C."/>
            <person name="Williamson J."/>
            <person name="Wilson K."/>
            <person name="Woghiren I.O."/>
            <person name="Woodworth J.R."/>
            <person name="Worley K.C."/>
            <person name="Wright R.A."/>
            <person name="Wu W."/>
            <person name="Young L."/>
            <person name="Zhang L."/>
            <person name="Zhang J."/>
            <person name="Zhu Y."/>
            <person name="Muzny D.M."/>
            <person name="Weinstock G."/>
            <person name="Gibbs R.A."/>
        </authorList>
    </citation>
    <scope>NUCLEOTIDE SEQUENCE [LARGE SCALE GENOMIC DNA]</scope>
    <source>
        <strain evidence="3">LSR1</strain>
    </source>
</reference>
<evidence type="ECO:0000256" key="1">
    <source>
        <dbReference type="SAM" id="MobiDB-lite"/>
    </source>
</evidence>
<evidence type="ECO:0000313" key="2">
    <source>
        <dbReference type="EnsemblMetazoa" id="XP_016658976.1"/>
    </source>
</evidence>
<protein>
    <submittedName>
        <fullName evidence="2">Uncharacterized protein</fullName>
    </submittedName>
</protein>
<dbReference type="OrthoDB" id="6628769at2759"/>
<dbReference type="Proteomes" id="UP000007819">
    <property type="component" value="Chromosome X"/>
</dbReference>
<feature type="region of interest" description="Disordered" evidence="1">
    <location>
        <begin position="133"/>
        <end position="188"/>
    </location>
</feature>